<comment type="caution">
    <text evidence="2">The sequence shown here is derived from an EMBL/GenBank/DDBJ whole genome shotgun (WGS) entry which is preliminary data.</text>
</comment>
<dbReference type="Proteomes" id="UP000469558">
    <property type="component" value="Unassembled WGS sequence"/>
</dbReference>
<protein>
    <submittedName>
        <fullName evidence="2">Uncharacterized protein</fullName>
    </submittedName>
</protein>
<evidence type="ECO:0000256" key="1">
    <source>
        <dbReference type="SAM" id="MobiDB-lite"/>
    </source>
</evidence>
<reference evidence="2 3" key="1">
    <citation type="submission" date="2018-05" db="EMBL/GenBank/DDBJ databases">
        <title>Genome sequencing and assembly of the regulated plant pathogen Lachnellula willkommii and related sister species for the development of diagnostic species identification markers.</title>
        <authorList>
            <person name="Giroux E."/>
            <person name="Bilodeau G."/>
        </authorList>
    </citation>
    <scope>NUCLEOTIDE SEQUENCE [LARGE SCALE GENOMIC DNA]</scope>
    <source>
        <strain evidence="2 3">CBS 268.59</strain>
    </source>
</reference>
<gene>
    <name evidence="2" type="ORF">LSUE1_G008490</name>
</gene>
<name>A0A8T9BXW0_9HELO</name>
<dbReference type="OrthoDB" id="5235678at2759"/>
<proteinExistence type="predicted"/>
<evidence type="ECO:0000313" key="2">
    <source>
        <dbReference type="EMBL" id="TVY69032.1"/>
    </source>
</evidence>
<keyword evidence="3" id="KW-1185">Reference proteome</keyword>
<accession>A0A8T9BXW0</accession>
<dbReference type="AlphaFoldDB" id="A0A8T9BXW0"/>
<evidence type="ECO:0000313" key="3">
    <source>
        <dbReference type="Proteomes" id="UP000469558"/>
    </source>
</evidence>
<organism evidence="2 3">
    <name type="scientific">Lachnellula suecica</name>
    <dbReference type="NCBI Taxonomy" id="602035"/>
    <lineage>
        <taxon>Eukaryota</taxon>
        <taxon>Fungi</taxon>
        <taxon>Dikarya</taxon>
        <taxon>Ascomycota</taxon>
        <taxon>Pezizomycotina</taxon>
        <taxon>Leotiomycetes</taxon>
        <taxon>Helotiales</taxon>
        <taxon>Lachnaceae</taxon>
        <taxon>Lachnellula</taxon>
    </lineage>
</organism>
<feature type="compositionally biased region" description="Polar residues" evidence="1">
    <location>
        <begin position="80"/>
        <end position="90"/>
    </location>
</feature>
<sequence length="96" mass="10581">MANKVVSSSTIKSILNGGRSITLKYATKTDAWERYSLAPSVQEAFAKAMEQADVPASATTAIMTETEQPSQKDSYPHYTTVYQDNNGNHITTKHVR</sequence>
<dbReference type="EMBL" id="QGMK01001330">
    <property type="protein sequence ID" value="TVY69032.1"/>
    <property type="molecule type" value="Genomic_DNA"/>
</dbReference>
<feature type="region of interest" description="Disordered" evidence="1">
    <location>
        <begin position="65"/>
        <end position="96"/>
    </location>
</feature>